<reference evidence="10" key="2">
    <citation type="submission" date="2006-01" db="EMBL/GenBank/DDBJ databases">
        <authorList>
            <person name="Genoscope"/>
        </authorList>
    </citation>
    <scope>NUCLEOTIDE SEQUENCE</scope>
</reference>
<proteinExistence type="inferred from homology"/>
<evidence type="ECO:0000313" key="14">
    <source>
        <dbReference type="Proteomes" id="UP000501926"/>
    </source>
</evidence>
<dbReference type="Pfam" id="PF16658">
    <property type="entry name" value="RF3_C"/>
    <property type="match status" value="1"/>
</dbReference>
<dbReference type="FunFam" id="3.40.50.300:FF:000542">
    <property type="entry name" value="Peptide chain release factor 3"/>
    <property type="match status" value="1"/>
</dbReference>
<accession>Q1Q7N1</accession>
<feature type="binding site" evidence="7">
    <location>
        <begin position="35"/>
        <end position="42"/>
    </location>
    <ligand>
        <name>GTP</name>
        <dbReference type="ChEBI" id="CHEBI:37565"/>
    </ligand>
</feature>
<dbReference type="AlphaFoldDB" id="Q1Q7N1"/>
<evidence type="ECO:0000256" key="7">
    <source>
        <dbReference type="HAMAP-Rule" id="MF_00072"/>
    </source>
</evidence>
<feature type="binding site" evidence="7">
    <location>
        <begin position="157"/>
        <end position="160"/>
    </location>
    <ligand>
        <name>GTP</name>
        <dbReference type="ChEBI" id="CHEBI:37565"/>
    </ligand>
</feature>
<dbReference type="InterPro" id="IPR005225">
    <property type="entry name" value="Small_GTP-bd"/>
</dbReference>
<evidence type="ECO:0000256" key="4">
    <source>
        <dbReference type="ARBA" id="ARBA00022741"/>
    </source>
</evidence>
<dbReference type="InterPro" id="IPR041732">
    <property type="entry name" value="RF3_GTP-bd"/>
</dbReference>
<gene>
    <name evidence="10" type="primary">pfrC</name>
    <name evidence="7 11" type="synonym">prfC</name>
    <name evidence="11" type="ORF">KsCSTR_40450</name>
    <name evidence="12" type="ORF">KSMBR1_3074</name>
    <name evidence="10" type="ORF">kusta0081</name>
</gene>
<dbReference type="SUPFAM" id="SSF52540">
    <property type="entry name" value="P-loop containing nucleoside triphosphate hydrolases"/>
    <property type="match status" value="1"/>
</dbReference>
<dbReference type="PROSITE" id="PS00301">
    <property type="entry name" value="G_TR_1"/>
    <property type="match status" value="1"/>
</dbReference>
<dbReference type="EMBL" id="CT030148">
    <property type="protein sequence ID" value="CAJ70826.1"/>
    <property type="molecule type" value="Genomic_DNA"/>
</dbReference>
<dbReference type="GO" id="GO:0016149">
    <property type="term" value="F:translation release factor activity, codon specific"/>
    <property type="evidence" value="ECO:0007669"/>
    <property type="project" value="UniProtKB-UniRule"/>
</dbReference>
<evidence type="ECO:0000313" key="12">
    <source>
        <dbReference type="EMBL" id="SOH05552.1"/>
    </source>
</evidence>
<evidence type="ECO:0000256" key="8">
    <source>
        <dbReference type="NCBIfam" id="TIGR00503"/>
    </source>
</evidence>
<dbReference type="CDD" id="cd03689">
    <property type="entry name" value="RF3_II"/>
    <property type="match status" value="1"/>
</dbReference>
<keyword evidence="13" id="KW-1185">Reference proteome</keyword>
<dbReference type="PANTHER" id="PTHR43556:SF2">
    <property type="entry name" value="PEPTIDE CHAIN RELEASE FACTOR RF3"/>
    <property type="match status" value="1"/>
</dbReference>
<protein>
    <recommendedName>
        <fullName evidence="7 8">Peptide chain release factor 3</fullName>
        <shortName evidence="7">RF-3</shortName>
    </recommendedName>
</protein>
<dbReference type="EMBL" id="LT934425">
    <property type="protein sequence ID" value="SOH05552.1"/>
    <property type="molecule type" value="Genomic_DNA"/>
</dbReference>
<dbReference type="GO" id="GO:0005525">
    <property type="term" value="F:GTP binding"/>
    <property type="evidence" value="ECO:0007669"/>
    <property type="project" value="UniProtKB-UniRule"/>
</dbReference>
<dbReference type="InterPro" id="IPR004548">
    <property type="entry name" value="PrfC"/>
</dbReference>
<reference evidence="11 14" key="5">
    <citation type="submission" date="2020-02" db="EMBL/GenBank/DDBJ databases">
        <title>Newly sequenced genome of strain CSTR1 showed variability in Candidatus Kuenenia stuttgartiensis genomes.</title>
        <authorList>
            <person name="Ding C."/>
            <person name="Adrian L."/>
        </authorList>
    </citation>
    <scope>NUCLEOTIDE SEQUENCE [LARGE SCALE GENOMIC DNA]</scope>
    <source>
        <strain evidence="11 14">CSTR1</strain>
    </source>
</reference>
<dbReference type="SUPFAM" id="SSF54980">
    <property type="entry name" value="EF-G C-terminal domain-like"/>
    <property type="match status" value="1"/>
</dbReference>
<feature type="binding site" evidence="7">
    <location>
        <begin position="103"/>
        <end position="107"/>
    </location>
    <ligand>
        <name>GTP</name>
        <dbReference type="ChEBI" id="CHEBI:37565"/>
    </ligand>
</feature>
<dbReference type="PRINTS" id="PR00315">
    <property type="entry name" value="ELONGATNFCT"/>
</dbReference>
<dbReference type="InterPro" id="IPR032090">
    <property type="entry name" value="RF3_C"/>
</dbReference>
<evidence type="ECO:0000313" key="10">
    <source>
        <dbReference type="EMBL" id="CAJ70826.1"/>
    </source>
</evidence>
<dbReference type="InterPro" id="IPR035647">
    <property type="entry name" value="EFG_III/V"/>
</dbReference>
<dbReference type="GO" id="GO:0016150">
    <property type="term" value="F:translation release factor activity, codon nonspecific"/>
    <property type="evidence" value="ECO:0007669"/>
    <property type="project" value="TreeGrafter"/>
</dbReference>
<dbReference type="InterPro" id="IPR027417">
    <property type="entry name" value="P-loop_NTPase"/>
</dbReference>
<evidence type="ECO:0000256" key="1">
    <source>
        <dbReference type="ARBA" id="ARBA00004496"/>
    </source>
</evidence>
<evidence type="ECO:0000313" key="11">
    <source>
        <dbReference type="EMBL" id="QII13424.1"/>
    </source>
</evidence>
<evidence type="ECO:0000256" key="6">
    <source>
        <dbReference type="ARBA" id="ARBA00023134"/>
    </source>
</evidence>
<dbReference type="GO" id="GO:0005829">
    <property type="term" value="C:cytosol"/>
    <property type="evidence" value="ECO:0007669"/>
    <property type="project" value="TreeGrafter"/>
</dbReference>
<reference evidence="13" key="3">
    <citation type="submission" date="2017-10" db="EMBL/GenBank/DDBJ databases">
        <authorList>
            <person name="Frank J."/>
        </authorList>
    </citation>
    <scope>NUCLEOTIDE SEQUENCE [LARGE SCALE GENOMIC DNA]</scope>
</reference>
<dbReference type="NCBIfam" id="TIGR00503">
    <property type="entry name" value="prfC"/>
    <property type="match status" value="1"/>
</dbReference>
<dbReference type="Proteomes" id="UP000501926">
    <property type="component" value="Chromosome"/>
</dbReference>
<dbReference type="Pfam" id="PF22042">
    <property type="entry name" value="EF-G_D2"/>
    <property type="match status" value="1"/>
</dbReference>
<dbReference type="NCBIfam" id="NF001964">
    <property type="entry name" value="PRK00741.1"/>
    <property type="match status" value="1"/>
</dbReference>
<dbReference type="GO" id="GO:0003924">
    <property type="term" value="F:GTPase activity"/>
    <property type="evidence" value="ECO:0007669"/>
    <property type="project" value="InterPro"/>
</dbReference>
<comment type="function">
    <text evidence="7">Increases the formation of ribosomal termination complexes and stimulates activities of RF-1 and RF-2. It binds guanine nucleotides and has strong preference for UGA stop codons. It may interact directly with the ribosome. The stimulation of RF-1 and RF-2 is significantly reduced by GTP and GDP, but not by GMP.</text>
</comment>
<dbReference type="Gene3D" id="3.40.50.300">
    <property type="entry name" value="P-loop containing nucleotide triphosphate hydrolases"/>
    <property type="match status" value="1"/>
</dbReference>
<evidence type="ECO:0000256" key="3">
    <source>
        <dbReference type="ARBA" id="ARBA00022490"/>
    </source>
</evidence>
<reference evidence="10" key="1">
    <citation type="journal article" date="2006" name="Nature">
        <title>Deciphering the evolution and metabolism of an anammox bacterium from a community genome.</title>
        <authorList>
            <person name="Strous M."/>
            <person name="Pelletier E."/>
            <person name="Mangenot S."/>
            <person name="Rattei T."/>
            <person name="Lehner A."/>
            <person name="Taylor M.W."/>
            <person name="Horn M."/>
            <person name="Daims H."/>
            <person name="Bartol-Mavel D."/>
            <person name="Wincker P."/>
            <person name="Barbe V."/>
            <person name="Fonknechten N."/>
            <person name="Vallenet D."/>
            <person name="Segurens B."/>
            <person name="Schenowitz-Truong C."/>
            <person name="Medigue C."/>
            <person name="Collingro A."/>
            <person name="Snel B."/>
            <person name="Dutilh B.E."/>
            <person name="OpDenCamp H.J.M."/>
            <person name="vanDerDrift C."/>
            <person name="Cirpus I."/>
            <person name="vanDePas-Schoonen K.T."/>
            <person name="Harhangi H.R."/>
            <person name="vanNiftrik L."/>
            <person name="Schmid M."/>
            <person name="Keltjens J."/>
            <person name="vanDeVossenberg J."/>
            <person name="Kartal B."/>
            <person name="Meier H."/>
            <person name="Frishman D."/>
            <person name="Huynen M.A."/>
            <person name="Mewes H."/>
            <person name="Weissenbach J."/>
            <person name="Jetten M.S.M."/>
            <person name="Wagner M."/>
            <person name="LePaslier D."/>
        </authorList>
    </citation>
    <scope>NUCLEOTIDE SEQUENCE</scope>
</reference>
<comment type="similarity">
    <text evidence="2 7">Belongs to the TRAFAC class translation factor GTPase superfamily. Classic translation factor GTPase family. PrfC subfamily.</text>
</comment>
<keyword evidence="6 7" id="KW-0342">GTP-binding</keyword>
<evidence type="ECO:0000313" key="13">
    <source>
        <dbReference type="Proteomes" id="UP000221734"/>
    </source>
</evidence>
<dbReference type="EMBL" id="CP049055">
    <property type="protein sequence ID" value="QII13424.1"/>
    <property type="molecule type" value="Genomic_DNA"/>
</dbReference>
<sequence length="548" mass="62174">MDISTQTVITDTKLKSMSEEISREASRRRTFAIISHPDAGKTTLTEKLLLYGGALELAGSVTAKKKQRDTASDWMDIEKKRGISISSTVLQFDYGNYRLNLLDTPGHKDFSEDTYRVLMAVDAVIMVIDAGKGIESQTRKLFEICRKRGIPIFTFMNKLDRPSMTPLELIDQLEKVLNLHAFPVVWPLGNGQNFKGVYDRLRKEVHLFERVPAGEYKAPVSIRDIRDHLVKDLLSEQTYNEVVEEIALLDDAHGGFERDAVLHGMTTPVFFGSAANNFGVELLLRGFLEYSAGPSPRKAISGWIPLDNPHFSGFVFKVQTNMNPLHRDRMVFVRVCSGRFYRDMMIHHVRLGKEIRLSGCHSVFGRNREIAWEAYPGDIIGFVTRADFRVGDTISTDPNLVFEEIPRFAPECFAFLHNSLSSSYKSFRKGVEHLLAEDIVQVFHLQDHGSNLPLLGAVGPLQFEVMQYRLKDEYGVESRLESMPWEVLRWLDAPLNDTDLKRSLPHGAALGTDEQGRMVILFPSEWSLKYFSEKNPSTRLLDSPGKTK</sequence>
<dbReference type="InterPro" id="IPR031157">
    <property type="entry name" value="G_TR_CS"/>
</dbReference>
<evidence type="ECO:0000256" key="5">
    <source>
        <dbReference type="ARBA" id="ARBA00022917"/>
    </source>
</evidence>
<dbReference type="KEGG" id="kst:KSMBR1_3074"/>
<dbReference type="CDD" id="cd04169">
    <property type="entry name" value="RF3"/>
    <property type="match status" value="1"/>
</dbReference>
<keyword evidence="4 7" id="KW-0547">Nucleotide-binding</keyword>
<dbReference type="InterPro" id="IPR053905">
    <property type="entry name" value="EF-G-like_DII"/>
</dbReference>
<dbReference type="PANTHER" id="PTHR43556">
    <property type="entry name" value="PEPTIDE CHAIN RELEASE FACTOR RF3"/>
    <property type="match status" value="1"/>
</dbReference>
<keyword evidence="5 7" id="KW-0648">Protein biosynthesis</keyword>
<dbReference type="InterPro" id="IPR000795">
    <property type="entry name" value="T_Tr_GTP-bd_dom"/>
</dbReference>
<dbReference type="PROSITE" id="PS51722">
    <property type="entry name" value="G_TR_2"/>
    <property type="match status" value="1"/>
</dbReference>
<dbReference type="Gene3D" id="3.30.70.3280">
    <property type="entry name" value="Peptide chain release factor 3, domain III"/>
    <property type="match status" value="1"/>
</dbReference>
<dbReference type="GO" id="GO:0006449">
    <property type="term" value="P:regulation of translational termination"/>
    <property type="evidence" value="ECO:0007669"/>
    <property type="project" value="UniProtKB-UniRule"/>
</dbReference>
<dbReference type="NCBIfam" id="TIGR00231">
    <property type="entry name" value="small_GTP"/>
    <property type="match status" value="1"/>
</dbReference>
<dbReference type="Gene3D" id="2.40.30.10">
    <property type="entry name" value="Translation factors"/>
    <property type="match status" value="1"/>
</dbReference>
<dbReference type="InterPro" id="IPR009000">
    <property type="entry name" value="Transl_B-barrel_sf"/>
</dbReference>
<organism evidence="10">
    <name type="scientific">Kuenenia stuttgartiensis</name>
    <dbReference type="NCBI Taxonomy" id="174633"/>
    <lineage>
        <taxon>Bacteria</taxon>
        <taxon>Pseudomonadati</taxon>
        <taxon>Planctomycetota</taxon>
        <taxon>Candidatus Brocadiia</taxon>
        <taxon>Candidatus Brocadiales</taxon>
        <taxon>Candidatus Brocadiaceae</taxon>
        <taxon>Candidatus Kuenenia</taxon>
    </lineage>
</organism>
<dbReference type="InterPro" id="IPR038467">
    <property type="entry name" value="RF3_dom_3_sf"/>
</dbReference>
<dbReference type="Pfam" id="PF00009">
    <property type="entry name" value="GTP_EFTU"/>
    <property type="match status" value="1"/>
</dbReference>
<evidence type="ECO:0000259" key="9">
    <source>
        <dbReference type="PROSITE" id="PS51722"/>
    </source>
</evidence>
<feature type="domain" description="Tr-type G" evidence="9">
    <location>
        <begin position="26"/>
        <end position="297"/>
    </location>
</feature>
<dbReference type="Proteomes" id="UP000221734">
    <property type="component" value="Chromosome Kuenenia_stuttgartiensis_MBR1"/>
</dbReference>
<evidence type="ECO:0000256" key="2">
    <source>
        <dbReference type="ARBA" id="ARBA00009978"/>
    </source>
</evidence>
<reference evidence="12" key="4">
    <citation type="submission" date="2017-10" db="EMBL/GenBank/DDBJ databases">
        <authorList>
            <person name="Banno H."/>
            <person name="Chua N.-H."/>
        </authorList>
    </citation>
    <scope>NUCLEOTIDE SEQUENCE [LARGE SCALE GENOMIC DNA]</scope>
    <source>
        <strain evidence="12">Kuenenia_mbr1_ru-nijmegen</strain>
    </source>
</reference>
<dbReference type="SUPFAM" id="SSF50447">
    <property type="entry name" value="Translation proteins"/>
    <property type="match status" value="1"/>
</dbReference>
<dbReference type="RefSeq" id="WP_197705220.1">
    <property type="nucleotide sequence ID" value="NZ_CP049055.1"/>
</dbReference>
<dbReference type="HAMAP" id="MF_00072">
    <property type="entry name" value="Rel_fac_3"/>
    <property type="match status" value="1"/>
</dbReference>
<comment type="subcellular location">
    <subcellularLocation>
        <location evidence="1 7">Cytoplasm</location>
    </subcellularLocation>
</comment>
<keyword evidence="3 7" id="KW-0963">Cytoplasm</keyword>
<name>Q1Q7N1_KUEST</name>